<dbReference type="GO" id="GO:0016746">
    <property type="term" value="F:acyltransferase activity"/>
    <property type="evidence" value="ECO:0007669"/>
    <property type="project" value="UniProtKB-KW"/>
</dbReference>
<evidence type="ECO:0000313" key="4">
    <source>
        <dbReference type="EMBL" id="MDT0441208.1"/>
    </source>
</evidence>
<keyword evidence="5" id="KW-1185">Reference proteome</keyword>
<dbReference type="Proteomes" id="UP001183615">
    <property type="component" value="Unassembled WGS sequence"/>
</dbReference>
<gene>
    <name evidence="4" type="ORF">RM779_01145</name>
</gene>
<proteinExistence type="predicted"/>
<dbReference type="InterPro" id="IPR050832">
    <property type="entry name" value="Bact_Acetyltransf"/>
</dbReference>
<evidence type="ECO:0000313" key="5">
    <source>
        <dbReference type="Proteomes" id="UP001183615"/>
    </source>
</evidence>
<dbReference type="EMBL" id="JAVREV010000001">
    <property type="protein sequence ID" value="MDT0441208.1"/>
    <property type="molecule type" value="Genomic_DNA"/>
</dbReference>
<reference evidence="5" key="1">
    <citation type="submission" date="2023-07" db="EMBL/GenBank/DDBJ databases">
        <title>30 novel species of actinomycetes from the DSMZ collection.</title>
        <authorList>
            <person name="Nouioui I."/>
        </authorList>
    </citation>
    <scope>NUCLEOTIDE SEQUENCE [LARGE SCALE GENOMIC DNA]</scope>
    <source>
        <strain evidence="5">DSM 41886</strain>
    </source>
</reference>
<evidence type="ECO:0000259" key="3">
    <source>
        <dbReference type="PROSITE" id="PS51186"/>
    </source>
</evidence>
<dbReference type="InterPro" id="IPR016181">
    <property type="entry name" value="Acyl_CoA_acyltransferase"/>
</dbReference>
<feature type="domain" description="N-acetyltransferase" evidence="3">
    <location>
        <begin position="1"/>
        <end position="150"/>
    </location>
</feature>
<comment type="caution">
    <text evidence="4">The sequence shown here is derived from an EMBL/GenBank/DDBJ whole genome shotgun (WGS) entry which is preliminary data.</text>
</comment>
<evidence type="ECO:0000256" key="2">
    <source>
        <dbReference type="ARBA" id="ARBA00023315"/>
    </source>
</evidence>
<organism evidence="4 5">
    <name type="scientific">Streptomyces johnsoniae</name>
    <dbReference type="NCBI Taxonomy" id="3075532"/>
    <lineage>
        <taxon>Bacteria</taxon>
        <taxon>Bacillati</taxon>
        <taxon>Actinomycetota</taxon>
        <taxon>Actinomycetes</taxon>
        <taxon>Kitasatosporales</taxon>
        <taxon>Streptomycetaceae</taxon>
        <taxon>Streptomyces</taxon>
    </lineage>
</organism>
<keyword evidence="2 4" id="KW-0012">Acyltransferase</keyword>
<dbReference type="Gene3D" id="3.40.630.30">
    <property type="match status" value="1"/>
</dbReference>
<sequence length="151" mass="16463">MLIRAARAEEAGALSELALRSKAYWGYSDAFIAACREELRLHPGDIERRRTTVAEREGRAIGFATLDGEPLEGELGMLFVDPLAIGQGVGRRLFDHTLDVARGLGFTRLILGADPNAEPFYRRMGAVRVGSEPSGSIPGRELPLMAVDLRV</sequence>
<dbReference type="PANTHER" id="PTHR43877">
    <property type="entry name" value="AMINOALKYLPHOSPHONATE N-ACETYLTRANSFERASE-RELATED-RELATED"/>
    <property type="match status" value="1"/>
</dbReference>
<dbReference type="InterPro" id="IPR000182">
    <property type="entry name" value="GNAT_dom"/>
</dbReference>
<name>A0ABU2RWU5_9ACTN</name>
<dbReference type="Pfam" id="PF00583">
    <property type="entry name" value="Acetyltransf_1"/>
    <property type="match status" value="1"/>
</dbReference>
<protein>
    <submittedName>
        <fullName evidence="4">GNAT family N-acetyltransferase</fullName>
        <ecNumber evidence="4">2.3.1.-</ecNumber>
    </submittedName>
</protein>
<dbReference type="SUPFAM" id="SSF55729">
    <property type="entry name" value="Acyl-CoA N-acyltransferases (Nat)"/>
    <property type="match status" value="1"/>
</dbReference>
<accession>A0ABU2RWU5</accession>
<dbReference type="EC" id="2.3.1.-" evidence="4"/>
<dbReference type="PROSITE" id="PS51186">
    <property type="entry name" value="GNAT"/>
    <property type="match status" value="1"/>
</dbReference>
<evidence type="ECO:0000256" key="1">
    <source>
        <dbReference type="ARBA" id="ARBA00022679"/>
    </source>
</evidence>
<dbReference type="CDD" id="cd04301">
    <property type="entry name" value="NAT_SF"/>
    <property type="match status" value="1"/>
</dbReference>
<dbReference type="RefSeq" id="WP_311614793.1">
    <property type="nucleotide sequence ID" value="NZ_JAVREV010000001.1"/>
</dbReference>
<keyword evidence="1 4" id="KW-0808">Transferase</keyword>
<dbReference type="PANTHER" id="PTHR43877:SF1">
    <property type="entry name" value="ACETYLTRANSFERASE"/>
    <property type="match status" value="1"/>
</dbReference>